<name>A0A1D8IM71_9GAMM</name>
<dbReference type="EMBL" id="CP017415">
    <property type="protein sequence ID" value="AOU97560.1"/>
    <property type="molecule type" value="Genomic_DNA"/>
</dbReference>
<evidence type="ECO:0000313" key="2">
    <source>
        <dbReference type="EMBL" id="AOU97560.1"/>
    </source>
</evidence>
<reference evidence="3" key="1">
    <citation type="submission" date="2016-09" db="EMBL/GenBank/DDBJ databases">
        <title>Acidihalobacter prosperus F5.</title>
        <authorList>
            <person name="Khaleque H.N."/>
            <person name="Ramsay J.P."/>
            <person name="Kaksonen A.H."/>
            <person name="Boxall N.J."/>
            <person name="Watkin E.L.J."/>
        </authorList>
    </citation>
    <scope>NUCLEOTIDE SEQUENCE [LARGE SCALE GENOMIC DNA]</scope>
    <source>
        <strain evidence="3">F5</strain>
    </source>
</reference>
<keyword evidence="1" id="KW-1133">Transmembrane helix</keyword>
<keyword evidence="3" id="KW-1185">Reference proteome</keyword>
<protein>
    <submittedName>
        <fullName evidence="2">Uncharacterized protein</fullName>
    </submittedName>
</protein>
<evidence type="ECO:0000256" key="1">
    <source>
        <dbReference type="SAM" id="Phobius"/>
    </source>
</evidence>
<proteinExistence type="predicted"/>
<gene>
    <name evidence="2" type="ORF">BI364_05950</name>
</gene>
<dbReference type="KEGG" id="aprs:BI364_05950"/>
<dbReference type="AlphaFoldDB" id="A0A1D8IM71"/>
<feature type="transmembrane region" description="Helical" evidence="1">
    <location>
        <begin position="45"/>
        <end position="63"/>
    </location>
</feature>
<keyword evidence="1" id="KW-0472">Membrane</keyword>
<organism evidence="2 3">
    <name type="scientific">Acidihalobacter yilgarnensis</name>
    <dbReference type="NCBI Taxonomy" id="2819280"/>
    <lineage>
        <taxon>Bacteria</taxon>
        <taxon>Pseudomonadati</taxon>
        <taxon>Pseudomonadota</taxon>
        <taxon>Gammaproteobacteria</taxon>
        <taxon>Chromatiales</taxon>
        <taxon>Ectothiorhodospiraceae</taxon>
        <taxon>Acidihalobacter</taxon>
    </lineage>
</organism>
<keyword evidence="1" id="KW-0812">Transmembrane</keyword>
<feature type="transmembrane region" description="Helical" evidence="1">
    <location>
        <begin position="6"/>
        <end position="25"/>
    </location>
</feature>
<accession>A0A1D8IM71</accession>
<evidence type="ECO:0000313" key="3">
    <source>
        <dbReference type="Proteomes" id="UP000095401"/>
    </source>
</evidence>
<dbReference type="RefSeq" id="WP_070077945.1">
    <property type="nucleotide sequence ID" value="NZ_CP017415.1"/>
</dbReference>
<sequence>MMTNVWLYLLLAVSLILTVLTLIGYRRPTLVRAKDGAQVLRRHGAAALLSYLLMALLLSVHDIDQRGYDRQFDPAPVAHAPVTATPTRAHPD</sequence>
<dbReference type="Proteomes" id="UP000095401">
    <property type="component" value="Chromosome"/>
</dbReference>